<reference evidence="2" key="1">
    <citation type="submission" date="2018-05" db="EMBL/GenBank/DDBJ databases">
        <title>Draft genome of Mucuna pruriens seed.</title>
        <authorList>
            <person name="Nnadi N.E."/>
            <person name="Vos R."/>
            <person name="Hasami M.H."/>
            <person name="Devisetty U.K."/>
            <person name="Aguiy J.C."/>
        </authorList>
    </citation>
    <scope>NUCLEOTIDE SEQUENCE [LARGE SCALE GENOMIC DNA]</scope>
    <source>
        <strain evidence="2">JCA_2017</strain>
    </source>
</reference>
<name>A0A371IFU0_MUCPR</name>
<dbReference type="PANTHER" id="PTHR32166:SF122">
    <property type="entry name" value="OS09G0499600 PROTEIN"/>
    <property type="match status" value="1"/>
</dbReference>
<keyword evidence="3" id="KW-1185">Reference proteome</keyword>
<evidence type="ECO:0000313" key="3">
    <source>
        <dbReference type="Proteomes" id="UP000257109"/>
    </source>
</evidence>
<accession>A0A371IFU0</accession>
<feature type="non-terminal residue" evidence="2">
    <location>
        <position position="89"/>
    </location>
</feature>
<dbReference type="EMBL" id="QJKJ01000186">
    <property type="protein sequence ID" value="RDY13854.1"/>
    <property type="molecule type" value="Genomic_DNA"/>
</dbReference>
<protein>
    <recommendedName>
        <fullName evidence="1">DUF659 domain-containing protein</fullName>
    </recommendedName>
</protein>
<sequence length="89" mass="10370">MFDFVSRHGLGFKPPPYHEIREVNNNNTLNALEAHRAEWKKTRCTIMTDGWTDKRRRTILNFLVNSPKGTIFLKSIDAFAISETTENIF</sequence>
<dbReference type="STRING" id="157652.A0A371IFU0"/>
<dbReference type="Proteomes" id="UP000257109">
    <property type="component" value="Unassembled WGS sequence"/>
</dbReference>
<dbReference type="AlphaFoldDB" id="A0A371IFU0"/>
<dbReference type="InterPro" id="IPR007021">
    <property type="entry name" value="DUF659"/>
</dbReference>
<dbReference type="OrthoDB" id="1935289at2759"/>
<dbReference type="Pfam" id="PF04937">
    <property type="entry name" value="DUF659"/>
    <property type="match status" value="1"/>
</dbReference>
<comment type="caution">
    <text evidence="2">The sequence shown here is derived from an EMBL/GenBank/DDBJ whole genome shotgun (WGS) entry which is preliminary data.</text>
</comment>
<feature type="domain" description="DUF659" evidence="1">
    <location>
        <begin position="26"/>
        <end position="89"/>
    </location>
</feature>
<proteinExistence type="predicted"/>
<evidence type="ECO:0000259" key="1">
    <source>
        <dbReference type="Pfam" id="PF04937"/>
    </source>
</evidence>
<organism evidence="2 3">
    <name type="scientific">Mucuna pruriens</name>
    <name type="common">Velvet bean</name>
    <name type="synonym">Dolichos pruriens</name>
    <dbReference type="NCBI Taxonomy" id="157652"/>
    <lineage>
        <taxon>Eukaryota</taxon>
        <taxon>Viridiplantae</taxon>
        <taxon>Streptophyta</taxon>
        <taxon>Embryophyta</taxon>
        <taxon>Tracheophyta</taxon>
        <taxon>Spermatophyta</taxon>
        <taxon>Magnoliopsida</taxon>
        <taxon>eudicotyledons</taxon>
        <taxon>Gunneridae</taxon>
        <taxon>Pentapetalae</taxon>
        <taxon>rosids</taxon>
        <taxon>fabids</taxon>
        <taxon>Fabales</taxon>
        <taxon>Fabaceae</taxon>
        <taxon>Papilionoideae</taxon>
        <taxon>50 kb inversion clade</taxon>
        <taxon>NPAAA clade</taxon>
        <taxon>indigoferoid/millettioid clade</taxon>
        <taxon>Phaseoleae</taxon>
        <taxon>Mucuna</taxon>
    </lineage>
</organism>
<evidence type="ECO:0000313" key="2">
    <source>
        <dbReference type="EMBL" id="RDY13854.1"/>
    </source>
</evidence>
<dbReference type="PANTHER" id="PTHR32166">
    <property type="entry name" value="OSJNBA0013A04.12 PROTEIN"/>
    <property type="match status" value="1"/>
</dbReference>
<gene>
    <name evidence="2" type="ORF">CR513_01168</name>
</gene>